<evidence type="ECO:0000313" key="2">
    <source>
        <dbReference type="EMBL" id="PTB58618.1"/>
    </source>
</evidence>
<feature type="transmembrane region" description="Helical" evidence="1">
    <location>
        <begin position="6"/>
        <end position="27"/>
    </location>
</feature>
<evidence type="ECO:0000256" key="1">
    <source>
        <dbReference type="SAM" id="Phobius"/>
    </source>
</evidence>
<keyword evidence="1" id="KW-1133">Transmembrane helix</keyword>
<accession>A0A2T4ANY3</accession>
<reference evidence="2 3" key="1">
    <citation type="submission" date="2016-07" db="EMBL/GenBank/DDBJ databases">
        <title>Multiple horizontal gene transfer events from other fungi enriched the ability of initially mycotrophic Trichoderma (Ascomycota) to feed on dead plant biomass.</title>
        <authorList>
            <consortium name="DOE Joint Genome Institute"/>
            <person name="Aerts A."/>
            <person name="Atanasova L."/>
            <person name="Chenthamara K."/>
            <person name="Zhang J."/>
            <person name="Grujic M."/>
            <person name="Henrissat B."/>
            <person name="Kuo A."/>
            <person name="Salamov A."/>
            <person name="Lipzen A."/>
            <person name="Labutti K."/>
            <person name="Barry K."/>
            <person name="Miao Y."/>
            <person name="Rahimi M.J."/>
            <person name="Shen Q."/>
            <person name="Grigoriev I.V."/>
            <person name="Kubicek C.P."/>
            <person name="Druzhinina I.S."/>
        </authorList>
    </citation>
    <scope>NUCLEOTIDE SEQUENCE [LARGE SCALE GENOMIC DNA]</scope>
    <source>
        <strain evidence="2 3">CBS 226.95</strain>
    </source>
</reference>
<protein>
    <submittedName>
        <fullName evidence="2">Uncharacterized protein</fullName>
    </submittedName>
</protein>
<feature type="transmembrane region" description="Helical" evidence="1">
    <location>
        <begin position="39"/>
        <end position="57"/>
    </location>
</feature>
<evidence type="ECO:0000313" key="3">
    <source>
        <dbReference type="Proteomes" id="UP000241690"/>
    </source>
</evidence>
<dbReference type="Proteomes" id="UP000241690">
    <property type="component" value="Unassembled WGS sequence"/>
</dbReference>
<dbReference type="EMBL" id="KZ679676">
    <property type="protein sequence ID" value="PTB58618.1"/>
    <property type="molecule type" value="Genomic_DNA"/>
</dbReference>
<dbReference type="RefSeq" id="XP_024778295.1">
    <property type="nucleotide sequence ID" value="XM_024914013.1"/>
</dbReference>
<keyword evidence="1" id="KW-0472">Membrane</keyword>
<sequence>MSDENLSSSLPIYTGVFWGFGCSRIKYWGCLRMEYWESLLIGLCFPFSLLSPPPFLFRSSTFFFHLLFSAYHSVEAGSFATLHSCALKSIFELYDKLVDRPSLWSPRLQSTSSSSSSSCFFFSDPLEKSSVLVTCREGLALVAVGVHITTFPLFLLQCRVRIECGWLIFFFFFSGRALGCSIYPKNKDVVGTSRI</sequence>
<organism evidence="2 3">
    <name type="scientific">Trichoderma harzianum CBS 226.95</name>
    <dbReference type="NCBI Taxonomy" id="983964"/>
    <lineage>
        <taxon>Eukaryota</taxon>
        <taxon>Fungi</taxon>
        <taxon>Dikarya</taxon>
        <taxon>Ascomycota</taxon>
        <taxon>Pezizomycotina</taxon>
        <taxon>Sordariomycetes</taxon>
        <taxon>Hypocreomycetidae</taxon>
        <taxon>Hypocreales</taxon>
        <taxon>Hypocreaceae</taxon>
        <taxon>Trichoderma</taxon>
    </lineage>
</organism>
<gene>
    <name evidence="2" type="ORF">M431DRAFT_281434</name>
</gene>
<keyword evidence="1" id="KW-0812">Transmembrane</keyword>
<proteinExistence type="predicted"/>
<dbReference type="GeneID" id="36622578"/>
<name>A0A2T4ANY3_TRIHA</name>
<keyword evidence="3" id="KW-1185">Reference proteome</keyword>
<dbReference type="AlphaFoldDB" id="A0A2T4ANY3"/>